<protein>
    <submittedName>
        <fullName evidence="1">Uncharacterized protein</fullName>
    </submittedName>
</protein>
<comment type="caution">
    <text evidence="1">The sequence shown here is derived from an EMBL/GenBank/DDBJ whole genome shotgun (WGS) entry which is preliminary data.</text>
</comment>
<evidence type="ECO:0000313" key="1">
    <source>
        <dbReference type="EMBL" id="KAH7991145.1"/>
    </source>
</evidence>
<gene>
    <name evidence="1" type="ORF">K3G42_001940</name>
</gene>
<dbReference type="EMBL" id="CM037616">
    <property type="protein sequence ID" value="KAH7991145.1"/>
    <property type="molecule type" value="Genomic_DNA"/>
</dbReference>
<name>A0ACB8EF57_9SAUR</name>
<accession>A0ACB8EF57</accession>
<organism evidence="1 2">
    <name type="scientific">Sphaerodactylus townsendi</name>
    <dbReference type="NCBI Taxonomy" id="933632"/>
    <lineage>
        <taxon>Eukaryota</taxon>
        <taxon>Metazoa</taxon>
        <taxon>Chordata</taxon>
        <taxon>Craniata</taxon>
        <taxon>Vertebrata</taxon>
        <taxon>Euteleostomi</taxon>
        <taxon>Lepidosauria</taxon>
        <taxon>Squamata</taxon>
        <taxon>Bifurcata</taxon>
        <taxon>Gekkota</taxon>
        <taxon>Sphaerodactylidae</taxon>
        <taxon>Sphaerodactylus</taxon>
    </lineage>
</organism>
<evidence type="ECO:0000313" key="2">
    <source>
        <dbReference type="Proteomes" id="UP000827872"/>
    </source>
</evidence>
<reference evidence="1" key="1">
    <citation type="submission" date="2021-08" db="EMBL/GenBank/DDBJ databases">
        <title>The first chromosome-level gecko genome reveals the dynamic sex chromosomes of Neotropical dwarf geckos (Sphaerodactylidae: Sphaerodactylus).</title>
        <authorList>
            <person name="Pinto B.J."/>
            <person name="Keating S.E."/>
            <person name="Gamble T."/>
        </authorList>
    </citation>
    <scope>NUCLEOTIDE SEQUENCE</scope>
    <source>
        <strain evidence="1">TG3544</strain>
    </source>
</reference>
<sequence>MTSRGTFKTTLHPDGLRRYTLLTPANVALSTEAPTVKVAQKAGYDGRETLICRAHGFYPKEIEVTWMKDGEDQKPDTFTGGVLPNSDGTYHTWLSIEVDSQERDRFRCQVAHDSLPEPLDFTWEEPASDLGLILGLTVGLGLILVCLILYRTFAIKQQQEMGYEITPVSVPEVENIEGLLKSSGGSISRDPDFHLPPDF</sequence>
<dbReference type="Proteomes" id="UP000827872">
    <property type="component" value="Linkage Group LG03"/>
</dbReference>
<proteinExistence type="predicted"/>
<keyword evidence="2" id="KW-1185">Reference proteome</keyword>